<proteinExistence type="predicted"/>
<name>A0A1H7YWW4_OLID1</name>
<dbReference type="OrthoDB" id="798706at2"/>
<dbReference type="Proteomes" id="UP000199421">
    <property type="component" value="Unassembled WGS sequence"/>
</dbReference>
<accession>A0A1H7YWW4</accession>
<evidence type="ECO:0000313" key="1">
    <source>
        <dbReference type="EMBL" id="SEM49767.1"/>
    </source>
</evidence>
<sequence length="84" mass="9413">MHEHITIPLLKKLLAEEFTTLIASAQEGKDLVYIPSKEPIKGHLMDDASITALSDLELLSIEDVINNFSFYQEKGIEIEIDEGV</sequence>
<protein>
    <submittedName>
        <fullName evidence="1">Uncharacterized protein</fullName>
    </submittedName>
</protein>
<gene>
    <name evidence="1" type="ORF">SAMN05661044_05337</name>
</gene>
<reference evidence="2" key="1">
    <citation type="submission" date="2016-10" db="EMBL/GenBank/DDBJ databases">
        <authorList>
            <person name="Varghese N."/>
            <person name="Submissions S."/>
        </authorList>
    </citation>
    <scope>NUCLEOTIDE SEQUENCE [LARGE SCALE GENOMIC DNA]</scope>
    <source>
        <strain evidence="2">DSM 18733</strain>
    </source>
</reference>
<dbReference type="RefSeq" id="WP_093332371.1">
    <property type="nucleotide sequence ID" value="NZ_FOAF01000014.1"/>
</dbReference>
<organism evidence="1 2">
    <name type="scientific">Olivibacter domesticus</name>
    <name type="common">Pseudosphingobacterium domesticum</name>
    <dbReference type="NCBI Taxonomy" id="407022"/>
    <lineage>
        <taxon>Bacteria</taxon>
        <taxon>Pseudomonadati</taxon>
        <taxon>Bacteroidota</taxon>
        <taxon>Sphingobacteriia</taxon>
        <taxon>Sphingobacteriales</taxon>
        <taxon>Sphingobacteriaceae</taxon>
        <taxon>Olivibacter</taxon>
    </lineage>
</organism>
<keyword evidence="2" id="KW-1185">Reference proteome</keyword>
<dbReference type="AlphaFoldDB" id="A0A1H7YWW4"/>
<evidence type="ECO:0000313" key="2">
    <source>
        <dbReference type="Proteomes" id="UP000199421"/>
    </source>
</evidence>
<dbReference type="STRING" id="407022.SAMN05661044_05337"/>
<dbReference type="EMBL" id="FOAF01000014">
    <property type="protein sequence ID" value="SEM49767.1"/>
    <property type="molecule type" value="Genomic_DNA"/>
</dbReference>